<dbReference type="Gene3D" id="1.10.510.10">
    <property type="entry name" value="Transferase(Phosphotransferase) domain 1"/>
    <property type="match status" value="1"/>
</dbReference>
<dbReference type="InterPro" id="IPR000719">
    <property type="entry name" value="Prot_kinase_dom"/>
</dbReference>
<protein>
    <recommendedName>
        <fullName evidence="2">non-specific serine/threonine protein kinase</fullName>
        <ecNumber evidence="2">2.7.11.1</ecNumber>
    </recommendedName>
</protein>
<dbReference type="AlphaFoldDB" id="A0A8T2TDB3"/>
<dbReference type="PROSITE" id="PS50011">
    <property type="entry name" value="PROTEIN_KINASE_DOM"/>
    <property type="match status" value="1"/>
</dbReference>
<evidence type="ECO:0000256" key="5">
    <source>
        <dbReference type="ARBA" id="ARBA00022741"/>
    </source>
</evidence>
<keyword evidence="7 10" id="KW-0067">ATP-binding</keyword>
<keyword evidence="6" id="KW-0418">Kinase</keyword>
<evidence type="ECO:0000256" key="9">
    <source>
        <dbReference type="ARBA" id="ARBA00048679"/>
    </source>
</evidence>
<dbReference type="Gene3D" id="3.30.200.20">
    <property type="entry name" value="Phosphorylase Kinase, domain 1"/>
    <property type="match status" value="1"/>
</dbReference>
<dbReference type="EMBL" id="CM035418">
    <property type="protein sequence ID" value="KAH7420438.1"/>
    <property type="molecule type" value="Genomic_DNA"/>
</dbReference>
<evidence type="ECO:0000256" key="8">
    <source>
        <dbReference type="ARBA" id="ARBA00047899"/>
    </source>
</evidence>
<dbReference type="OrthoDB" id="248923at2759"/>
<feature type="compositionally biased region" description="Polar residues" evidence="11">
    <location>
        <begin position="504"/>
        <end position="533"/>
    </location>
</feature>
<feature type="domain" description="Protein kinase" evidence="12">
    <location>
        <begin position="8"/>
        <end position="266"/>
    </location>
</feature>
<dbReference type="PANTHER" id="PTHR43671">
    <property type="entry name" value="SERINE/THREONINE-PROTEIN KINASE NEK"/>
    <property type="match status" value="1"/>
</dbReference>
<feature type="region of interest" description="Disordered" evidence="11">
    <location>
        <begin position="414"/>
        <end position="480"/>
    </location>
</feature>
<accession>A0A8T2TDB3</accession>
<evidence type="ECO:0000259" key="12">
    <source>
        <dbReference type="PROSITE" id="PS50011"/>
    </source>
</evidence>
<dbReference type="PROSITE" id="PS00107">
    <property type="entry name" value="PROTEIN_KINASE_ATP"/>
    <property type="match status" value="1"/>
</dbReference>
<organism evidence="13 14">
    <name type="scientific">Ceratopteris richardii</name>
    <name type="common">Triangle waterfern</name>
    <dbReference type="NCBI Taxonomy" id="49495"/>
    <lineage>
        <taxon>Eukaryota</taxon>
        <taxon>Viridiplantae</taxon>
        <taxon>Streptophyta</taxon>
        <taxon>Embryophyta</taxon>
        <taxon>Tracheophyta</taxon>
        <taxon>Polypodiopsida</taxon>
        <taxon>Polypodiidae</taxon>
        <taxon>Polypodiales</taxon>
        <taxon>Pteridineae</taxon>
        <taxon>Pteridaceae</taxon>
        <taxon>Parkerioideae</taxon>
        <taxon>Ceratopteris</taxon>
    </lineage>
</organism>
<comment type="catalytic activity">
    <reaction evidence="8">
        <text>L-threonyl-[protein] + ATP = O-phospho-L-threonyl-[protein] + ADP + H(+)</text>
        <dbReference type="Rhea" id="RHEA:46608"/>
        <dbReference type="Rhea" id="RHEA-COMP:11060"/>
        <dbReference type="Rhea" id="RHEA-COMP:11605"/>
        <dbReference type="ChEBI" id="CHEBI:15378"/>
        <dbReference type="ChEBI" id="CHEBI:30013"/>
        <dbReference type="ChEBI" id="CHEBI:30616"/>
        <dbReference type="ChEBI" id="CHEBI:61977"/>
        <dbReference type="ChEBI" id="CHEBI:456216"/>
        <dbReference type="EC" id="2.7.11.1"/>
    </reaction>
</comment>
<dbReference type="SUPFAM" id="SSF56112">
    <property type="entry name" value="Protein kinase-like (PK-like)"/>
    <property type="match status" value="1"/>
</dbReference>
<dbReference type="InterPro" id="IPR050660">
    <property type="entry name" value="NEK_Ser/Thr_kinase"/>
</dbReference>
<comment type="catalytic activity">
    <reaction evidence="9">
        <text>L-seryl-[protein] + ATP = O-phospho-L-seryl-[protein] + ADP + H(+)</text>
        <dbReference type="Rhea" id="RHEA:17989"/>
        <dbReference type="Rhea" id="RHEA-COMP:9863"/>
        <dbReference type="Rhea" id="RHEA-COMP:11604"/>
        <dbReference type="ChEBI" id="CHEBI:15378"/>
        <dbReference type="ChEBI" id="CHEBI:29999"/>
        <dbReference type="ChEBI" id="CHEBI:30616"/>
        <dbReference type="ChEBI" id="CHEBI:83421"/>
        <dbReference type="ChEBI" id="CHEBI:456216"/>
        <dbReference type="EC" id="2.7.11.1"/>
    </reaction>
</comment>
<evidence type="ECO:0000256" key="6">
    <source>
        <dbReference type="ARBA" id="ARBA00022777"/>
    </source>
</evidence>
<feature type="region of interest" description="Disordered" evidence="11">
    <location>
        <begin position="364"/>
        <end position="386"/>
    </location>
</feature>
<dbReference type="EMBL" id="CM035418">
    <property type="protein sequence ID" value="KAH7420437.1"/>
    <property type="molecule type" value="Genomic_DNA"/>
</dbReference>
<dbReference type="EMBL" id="CM035418">
    <property type="protein sequence ID" value="KAH7420436.1"/>
    <property type="molecule type" value="Genomic_DNA"/>
</dbReference>
<proteinExistence type="inferred from homology"/>
<keyword evidence="14" id="KW-1185">Reference proteome</keyword>
<dbReference type="InterPro" id="IPR008271">
    <property type="entry name" value="Ser/Thr_kinase_AS"/>
</dbReference>
<feature type="compositionally biased region" description="Basic and acidic residues" evidence="11">
    <location>
        <begin position="451"/>
        <end position="466"/>
    </location>
</feature>
<dbReference type="SMART" id="SM00220">
    <property type="entry name" value="S_TKc"/>
    <property type="match status" value="1"/>
</dbReference>
<feature type="binding site" evidence="10">
    <location>
        <position position="37"/>
    </location>
    <ligand>
        <name>ATP</name>
        <dbReference type="ChEBI" id="CHEBI:30616"/>
    </ligand>
</feature>
<dbReference type="PROSITE" id="PS00108">
    <property type="entry name" value="PROTEIN_KINASE_ST"/>
    <property type="match status" value="1"/>
</dbReference>
<reference evidence="13" key="1">
    <citation type="submission" date="2021-08" db="EMBL/GenBank/DDBJ databases">
        <title>WGS assembly of Ceratopteris richardii.</title>
        <authorList>
            <person name="Marchant D.B."/>
            <person name="Chen G."/>
            <person name="Jenkins J."/>
            <person name="Shu S."/>
            <person name="Leebens-Mack J."/>
            <person name="Grimwood J."/>
            <person name="Schmutz J."/>
            <person name="Soltis P."/>
            <person name="Soltis D."/>
            <person name="Chen Z.-H."/>
        </authorList>
    </citation>
    <scope>NUCLEOTIDE SEQUENCE</scope>
    <source>
        <strain evidence="13">Whitten #5841</strain>
        <tissue evidence="13">Leaf</tissue>
    </source>
</reference>
<dbReference type="EC" id="2.7.11.1" evidence="2"/>
<sequence length="886" mass="99483">MDSKMDQYEIMEQIGKGAFGSAILVYHKLEKKKYVLKKIRLARQTDRCRRSAHQEMALISRVHHPFIIGYKESWVEKGCYVCIVTTYCEGGDMAEHIRRANGVYFSEEKLCKWFAQILLAVDYLHSNHILHRDLKCSNIFLTKDQDVRLGDFGLAKMLKADDLTSSVVGTPNYMCPELLADIPYGFKSDIWSLGCCMYEMTAHRPAFKAFDMQGLVSKINKSMIGPLPSMYSNSFKNLIKSMLRKSPEHRPTAAELLKSSHLKPFVAQCRLQSGLILAGNLERQLMQNVNLNNEIIDISQDTCQFSTDRESYSVSAKTSPKKTYDYDDAKVTVTHRGNLIDGIEVCDWPMFDNERDNVRASERQKYVTNNQNQSSETNSSTWSNEVDKNHAANLRQKKFEAMEAAARAEMGPGKIQVKPAHGSGSSSIHKGLPPVTTPRTPDVKTSVYRYSRTDSSKSKATQEHTPRHTSQYALTGSSPRLRIRAEAVQELAEEKAVAAKHKTSTPVTPASRRSSLPPTNKSATTPRRSTSPVSARHMLVAGSPRNHTPRKLNALHHQENEAALYQAAVDAVRNSTQARMTSRIQGQSHHNRHQAIIEDFPLESPHLPRISDSIKKAAQIVGFTGNPSPDISVNAPRLDLIPEFSLSTQDTISSGTPSSSEKQYKGCMTTHNQRTGEVSNSSTPVTSGRKYKSYMPSYEIATSSNFAHHFDEYMQSDKTQEKNPIQVSEKAPPVKPAYNDVIHVIRHSTFHLGGEQQNQESESHRQMDISNLLDLPKSDVDVLSVPTGTTITSQNMSQQYGSFSDRNMDHRAKTFDVKSYRQRADALEGLLELSAQLLQQQRLEELAIVLKPFGTGKVSPRETAMWIAKSLKEIFGEHQNGHRFDH</sequence>
<dbReference type="Proteomes" id="UP000825935">
    <property type="component" value="Chromosome 13"/>
</dbReference>
<evidence type="ECO:0000256" key="2">
    <source>
        <dbReference type="ARBA" id="ARBA00012513"/>
    </source>
</evidence>
<evidence type="ECO:0000313" key="14">
    <source>
        <dbReference type="Proteomes" id="UP000825935"/>
    </source>
</evidence>
<dbReference type="InterPro" id="IPR011009">
    <property type="entry name" value="Kinase-like_dom_sf"/>
</dbReference>
<evidence type="ECO:0000256" key="1">
    <source>
        <dbReference type="ARBA" id="ARBA00010886"/>
    </source>
</evidence>
<dbReference type="PANTHER" id="PTHR43671:SF98">
    <property type="entry name" value="SERINE_THREONINE-PROTEIN KINASE NEK11"/>
    <property type="match status" value="1"/>
</dbReference>
<dbReference type="GO" id="GO:0005524">
    <property type="term" value="F:ATP binding"/>
    <property type="evidence" value="ECO:0007669"/>
    <property type="project" value="UniProtKB-UniRule"/>
</dbReference>
<keyword evidence="4" id="KW-0808">Transferase</keyword>
<comment type="similarity">
    <text evidence="1">Belongs to the protein kinase superfamily. NEK Ser/Thr protein kinase family. NIMA subfamily.</text>
</comment>
<evidence type="ECO:0000256" key="7">
    <source>
        <dbReference type="ARBA" id="ARBA00022840"/>
    </source>
</evidence>
<dbReference type="FunFam" id="3.30.200.20:FF:000108">
    <property type="entry name" value="Serine/threonine-protein kinase Nek2"/>
    <property type="match status" value="1"/>
</dbReference>
<name>A0A8T2TDB3_CERRI</name>
<keyword evidence="5 10" id="KW-0547">Nucleotide-binding</keyword>
<feature type="region of interest" description="Disordered" evidence="11">
    <location>
        <begin position="496"/>
        <end position="534"/>
    </location>
</feature>
<evidence type="ECO:0000256" key="10">
    <source>
        <dbReference type="PROSITE-ProRule" id="PRU10141"/>
    </source>
</evidence>
<keyword evidence="3" id="KW-0723">Serine/threonine-protein kinase</keyword>
<comment type="caution">
    <text evidence="13">The sequence shown here is derived from an EMBL/GenBank/DDBJ whole genome shotgun (WGS) entry which is preliminary data.</text>
</comment>
<dbReference type="Pfam" id="PF00069">
    <property type="entry name" value="Pkinase"/>
    <property type="match status" value="1"/>
</dbReference>
<feature type="compositionally biased region" description="Polar residues" evidence="11">
    <location>
        <begin position="468"/>
        <end position="478"/>
    </location>
</feature>
<gene>
    <name evidence="13" type="ORF">KP509_13G007800</name>
</gene>
<evidence type="ECO:0000256" key="3">
    <source>
        <dbReference type="ARBA" id="ARBA00022527"/>
    </source>
</evidence>
<dbReference type="GO" id="GO:0004674">
    <property type="term" value="F:protein serine/threonine kinase activity"/>
    <property type="evidence" value="ECO:0007669"/>
    <property type="project" value="UniProtKB-KW"/>
</dbReference>
<evidence type="ECO:0000313" key="13">
    <source>
        <dbReference type="EMBL" id="KAH7420438.1"/>
    </source>
</evidence>
<dbReference type="OMA" id="YEERNIK"/>
<dbReference type="CDD" id="cd08215">
    <property type="entry name" value="STKc_Nek"/>
    <property type="match status" value="1"/>
</dbReference>
<dbReference type="InterPro" id="IPR017441">
    <property type="entry name" value="Protein_kinase_ATP_BS"/>
</dbReference>
<evidence type="ECO:0000256" key="4">
    <source>
        <dbReference type="ARBA" id="ARBA00022679"/>
    </source>
</evidence>
<feature type="compositionally biased region" description="Low complexity" evidence="11">
    <location>
        <begin position="368"/>
        <end position="384"/>
    </location>
</feature>
<evidence type="ECO:0000256" key="11">
    <source>
        <dbReference type="SAM" id="MobiDB-lite"/>
    </source>
</evidence>